<dbReference type="Pfam" id="PF08669">
    <property type="entry name" value="GCV_T_C"/>
    <property type="match status" value="1"/>
</dbReference>
<evidence type="ECO:0000313" key="3">
    <source>
        <dbReference type="Proteomes" id="UP001247620"/>
    </source>
</evidence>
<dbReference type="Proteomes" id="UP001247620">
    <property type="component" value="Unassembled WGS sequence"/>
</dbReference>
<dbReference type="PANTHER" id="PTHR43757:SF2">
    <property type="entry name" value="AMINOMETHYLTRANSFERASE, MITOCHONDRIAL"/>
    <property type="match status" value="1"/>
</dbReference>
<reference evidence="2 3" key="1">
    <citation type="submission" date="2023-07" db="EMBL/GenBank/DDBJ databases">
        <title>Sorghum-associated microbial communities from plants grown in Nebraska, USA.</title>
        <authorList>
            <person name="Schachtman D."/>
        </authorList>
    </citation>
    <scope>NUCLEOTIDE SEQUENCE [LARGE SCALE GENOMIC DNA]</scope>
    <source>
        <strain evidence="2 3">3262</strain>
    </source>
</reference>
<dbReference type="InterPro" id="IPR029043">
    <property type="entry name" value="GcvT/YgfZ_C"/>
</dbReference>
<dbReference type="Gene3D" id="4.10.1250.10">
    <property type="entry name" value="Aminomethyltransferase fragment"/>
    <property type="match status" value="1"/>
</dbReference>
<accession>A0ABU1THC5</accession>
<dbReference type="SUPFAM" id="SSF101790">
    <property type="entry name" value="Aminomethyltransferase beta-barrel domain"/>
    <property type="match status" value="1"/>
</dbReference>
<keyword evidence="3" id="KW-1185">Reference proteome</keyword>
<dbReference type="Gene3D" id="2.40.30.110">
    <property type="entry name" value="Aminomethyltransferase beta-barrel domains"/>
    <property type="match status" value="1"/>
</dbReference>
<feature type="domain" description="Aminomethyltransferase C-terminal" evidence="1">
    <location>
        <begin position="48"/>
        <end position="113"/>
    </location>
</feature>
<sequence length="128" mass="13783">MGYCLYGNDIDDHATPLEAWLGWITKFNKDFNGKAILQEQKKIGTKLKLAGIRMTARGIPRLGYRVLNLDGEPIGTITSGTQSSTLKTRIALGYVAIDATASGTVVLIDIRGSCWKPVSAGSPLCKAK</sequence>
<organism evidence="2 3">
    <name type="scientific">Mucilaginibacter pocheonensis</name>
    <dbReference type="NCBI Taxonomy" id="398050"/>
    <lineage>
        <taxon>Bacteria</taxon>
        <taxon>Pseudomonadati</taxon>
        <taxon>Bacteroidota</taxon>
        <taxon>Sphingobacteriia</taxon>
        <taxon>Sphingobacteriales</taxon>
        <taxon>Sphingobacteriaceae</taxon>
        <taxon>Mucilaginibacter</taxon>
    </lineage>
</organism>
<dbReference type="InterPro" id="IPR028896">
    <property type="entry name" value="GcvT/YgfZ/DmdA"/>
</dbReference>
<evidence type="ECO:0000313" key="2">
    <source>
        <dbReference type="EMBL" id="MDR6944817.1"/>
    </source>
</evidence>
<name>A0ABU1THC5_9SPHI</name>
<dbReference type="SUPFAM" id="SSF103025">
    <property type="entry name" value="Folate-binding domain"/>
    <property type="match status" value="1"/>
</dbReference>
<comment type="caution">
    <text evidence="2">The sequence shown here is derived from an EMBL/GenBank/DDBJ whole genome shotgun (WGS) entry which is preliminary data.</text>
</comment>
<dbReference type="EMBL" id="JAVDUU010000004">
    <property type="protein sequence ID" value="MDR6944817.1"/>
    <property type="molecule type" value="Genomic_DNA"/>
</dbReference>
<dbReference type="InterPro" id="IPR013977">
    <property type="entry name" value="GcvT_C"/>
</dbReference>
<gene>
    <name evidence="2" type="ORF">J2W55_004677</name>
</gene>
<protein>
    <submittedName>
        <fullName evidence="2">Glycine cleavage system aminomethyltransferase T</fullName>
    </submittedName>
</protein>
<evidence type="ECO:0000259" key="1">
    <source>
        <dbReference type="Pfam" id="PF08669"/>
    </source>
</evidence>
<proteinExistence type="predicted"/>
<dbReference type="RefSeq" id="WP_310101671.1">
    <property type="nucleotide sequence ID" value="NZ_JAVDUU010000004.1"/>
</dbReference>
<dbReference type="PANTHER" id="PTHR43757">
    <property type="entry name" value="AMINOMETHYLTRANSFERASE"/>
    <property type="match status" value="1"/>
</dbReference>